<evidence type="ECO:0000313" key="4">
    <source>
        <dbReference type="Proteomes" id="UP001370490"/>
    </source>
</evidence>
<dbReference type="Gene3D" id="1.25.40.10">
    <property type="entry name" value="Tetratricopeptide repeat domain"/>
    <property type="match status" value="1"/>
</dbReference>
<evidence type="ECO:0000313" key="3">
    <source>
        <dbReference type="EMBL" id="KAK6923376.1"/>
    </source>
</evidence>
<dbReference type="EMBL" id="JBAMMX010000018">
    <property type="protein sequence ID" value="KAK6923376.1"/>
    <property type="molecule type" value="Genomic_DNA"/>
</dbReference>
<dbReference type="InterPro" id="IPR002885">
    <property type="entry name" value="PPR_rpt"/>
</dbReference>
<sequence>MQRMAKFDLSGGLSTKLMNICIHSICKSQQIEKAEMKEAGINPNTVTYNSLISGATRHGLFTRALDLFEEMLRLEDEKDIRLNQKLRHFIILTTKEDNSISTSSRGRIPYTFLLIAYLQTTPLCNYLSDKLEFALKEKINSKMCNQECVRCYAAGNHFLQLTKGLSQGDSLSPYLFILVVDVLSRMLALAVKQDSLQGCYEIEKMAVNMHNPEILQMAADYMDEKINLFGPFNYGD</sequence>
<evidence type="ECO:0000256" key="2">
    <source>
        <dbReference type="PROSITE-ProRule" id="PRU00708"/>
    </source>
</evidence>
<dbReference type="PANTHER" id="PTHR47942">
    <property type="entry name" value="TETRATRICOPEPTIDE REPEAT (TPR)-LIKE SUPERFAMILY PROTEIN-RELATED"/>
    <property type="match status" value="1"/>
</dbReference>
<gene>
    <name evidence="3" type="ORF">RJ641_011680</name>
</gene>
<dbReference type="PANTHER" id="PTHR47942:SF16">
    <property type="entry name" value="PENTATRICOPEPTIDE REPEAT DOMAIN CONTAINING PROTEIN-RELATED"/>
    <property type="match status" value="1"/>
</dbReference>
<organism evidence="3 4">
    <name type="scientific">Dillenia turbinata</name>
    <dbReference type="NCBI Taxonomy" id="194707"/>
    <lineage>
        <taxon>Eukaryota</taxon>
        <taxon>Viridiplantae</taxon>
        <taxon>Streptophyta</taxon>
        <taxon>Embryophyta</taxon>
        <taxon>Tracheophyta</taxon>
        <taxon>Spermatophyta</taxon>
        <taxon>Magnoliopsida</taxon>
        <taxon>eudicotyledons</taxon>
        <taxon>Gunneridae</taxon>
        <taxon>Pentapetalae</taxon>
        <taxon>Dilleniales</taxon>
        <taxon>Dilleniaceae</taxon>
        <taxon>Dillenia</taxon>
    </lineage>
</organism>
<dbReference type="Proteomes" id="UP001370490">
    <property type="component" value="Unassembled WGS sequence"/>
</dbReference>
<dbReference type="InterPro" id="IPR011990">
    <property type="entry name" value="TPR-like_helical_dom_sf"/>
</dbReference>
<protein>
    <submittedName>
        <fullName evidence="3">Pentatricopeptide repeat</fullName>
    </submittedName>
</protein>
<comment type="caution">
    <text evidence="3">The sequence shown here is derived from an EMBL/GenBank/DDBJ whole genome shotgun (WGS) entry which is preliminary data.</text>
</comment>
<dbReference type="Pfam" id="PF12854">
    <property type="entry name" value="PPR_1"/>
    <property type="match status" value="1"/>
</dbReference>
<keyword evidence="4" id="KW-1185">Reference proteome</keyword>
<proteinExistence type="predicted"/>
<reference evidence="3 4" key="1">
    <citation type="submission" date="2023-12" db="EMBL/GenBank/DDBJ databases">
        <title>A high-quality genome assembly for Dillenia turbinata (Dilleniales).</title>
        <authorList>
            <person name="Chanderbali A."/>
        </authorList>
    </citation>
    <scope>NUCLEOTIDE SEQUENCE [LARGE SCALE GENOMIC DNA]</scope>
    <source>
        <strain evidence="3">LSX21</strain>
        <tissue evidence="3">Leaf</tissue>
    </source>
</reference>
<dbReference type="InterPro" id="IPR051222">
    <property type="entry name" value="PPR/CCM1_RNA-binding"/>
</dbReference>
<keyword evidence="1" id="KW-0677">Repeat</keyword>
<name>A0AAN8V4A7_9MAGN</name>
<dbReference type="PROSITE" id="PS51375">
    <property type="entry name" value="PPR"/>
    <property type="match status" value="1"/>
</dbReference>
<dbReference type="NCBIfam" id="TIGR00756">
    <property type="entry name" value="PPR"/>
    <property type="match status" value="1"/>
</dbReference>
<dbReference type="AlphaFoldDB" id="A0AAN8V4A7"/>
<evidence type="ECO:0000256" key="1">
    <source>
        <dbReference type="ARBA" id="ARBA00022737"/>
    </source>
</evidence>
<feature type="repeat" description="PPR" evidence="2">
    <location>
        <begin position="44"/>
        <end position="78"/>
    </location>
</feature>
<accession>A0AAN8V4A7</accession>